<protein>
    <submittedName>
        <fullName evidence="1">Uncharacterized protein</fullName>
    </submittedName>
</protein>
<accession>A0A397ITB9</accession>
<organism evidence="1 2">
    <name type="scientific">Diversispora epigaea</name>
    <dbReference type="NCBI Taxonomy" id="1348612"/>
    <lineage>
        <taxon>Eukaryota</taxon>
        <taxon>Fungi</taxon>
        <taxon>Fungi incertae sedis</taxon>
        <taxon>Mucoromycota</taxon>
        <taxon>Glomeromycotina</taxon>
        <taxon>Glomeromycetes</taxon>
        <taxon>Diversisporales</taxon>
        <taxon>Diversisporaceae</taxon>
        <taxon>Diversispora</taxon>
    </lineage>
</organism>
<comment type="caution">
    <text evidence="1">The sequence shown here is derived from an EMBL/GenBank/DDBJ whole genome shotgun (WGS) entry which is preliminary data.</text>
</comment>
<gene>
    <name evidence="1" type="ORF">Glove_208g119</name>
</gene>
<evidence type="ECO:0000313" key="2">
    <source>
        <dbReference type="Proteomes" id="UP000266861"/>
    </source>
</evidence>
<name>A0A397ITB9_9GLOM</name>
<keyword evidence="2" id="KW-1185">Reference proteome</keyword>
<reference evidence="1 2" key="1">
    <citation type="submission" date="2018-08" db="EMBL/GenBank/DDBJ databases">
        <title>Genome and evolution of the arbuscular mycorrhizal fungus Diversispora epigaea (formerly Glomus versiforme) and its bacterial endosymbionts.</title>
        <authorList>
            <person name="Sun X."/>
            <person name="Fei Z."/>
            <person name="Harrison M."/>
        </authorList>
    </citation>
    <scope>NUCLEOTIDE SEQUENCE [LARGE SCALE GENOMIC DNA]</scope>
    <source>
        <strain evidence="1 2">IT104</strain>
    </source>
</reference>
<dbReference type="Proteomes" id="UP000266861">
    <property type="component" value="Unassembled WGS sequence"/>
</dbReference>
<evidence type="ECO:0000313" key="1">
    <source>
        <dbReference type="EMBL" id="RHZ75940.1"/>
    </source>
</evidence>
<sequence>MQTNKLESENRKQGVQHLEQVSVDGVFRSFGTGKRLKQQVKGENFKANIQINGPIRGYEIDRLHHLNNVGLEIRTTAISRKSFGSGDRFCFAIQYQKWFVKKNVRKNCGLSQELMIPLSCPFLKDSLM</sequence>
<dbReference type="EMBL" id="PQFF01000195">
    <property type="protein sequence ID" value="RHZ75940.1"/>
    <property type="molecule type" value="Genomic_DNA"/>
</dbReference>
<proteinExistence type="predicted"/>
<dbReference type="AlphaFoldDB" id="A0A397ITB9"/>